<dbReference type="RefSeq" id="WP_142604760.1">
    <property type="nucleotide sequence ID" value="NZ_FXSZ01000016.1"/>
</dbReference>
<accession>A0A521EJK5</accession>
<evidence type="ECO:0000313" key="4">
    <source>
        <dbReference type="Proteomes" id="UP000315971"/>
    </source>
</evidence>
<keyword evidence="1" id="KW-0812">Transmembrane</keyword>
<keyword evidence="1" id="KW-1133">Transmembrane helix</keyword>
<name>A0A521EJK5_9SPHI</name>
<dbReference type="AlphaFoldDB" id="A0A521EJK5"/>
<evidence type="ECO:0000313" key="3">
    <source>
        <dbReference type="EMBL" id="SMO84093.1"/>
    </source>
</evidence>
<dbReference type="CDD" id="cd06577">
    <property type="entry name" value="PASTA_pknB"/>
    <property type="match status" value="3"/>
</dbReference>
<dbReference type="OrthoDB" id="9803895at2"/>
<dbReference type="InterPro" id="IPR005543">
    <property type="entry name" value="PASTA_dom"/>
</dbReference>
<dbReference type="EMBL" id="FXSZ01000016">
    <property type="protein sequence ID" value="SMO84093.1"/>
    <property type="molecule type" value="Genomic_DNA"/>
</dbReference>
<feature type="transmembrane region" description="Helical" evidence="1">
    <location>
        <begin position="20"/>
        <end position="39"/>
    </location>
</feature>
<dbReference type="Gene3D" id="3.30.10.20">
    <property type="match status" value="3"/>
</dbReference>
<organism evidence="3 4">
    <name type="scientific">Solitalea koreensis</name>
    <dbReference type="NCBI Taxonomy" id="543615"/>
    <lineage>
        <taxon>Bacteria</taxon>
        <taxon>Pseudomonadati</taxon>
        <taxon>Bacteroidota</taxon>
        <taxon>Sphingobacteriia</taxon>
        <taxon>Sphingobacteriales</taxon>
        <taxon>Sphingobacteriaceae</taxon>
        <taxon>Solitalea</taxon>
    </lineage>
</organism>
<evidence type="ECO:0000256" key="1">
    <source>
        <dbReference type="SAM" id="Phobius"/>
    </source>
</evidence>
<protein>
    <submittedName>
        <fullName evidence="3">PASTA domain, binds beta-lactams</fullName>
    </submittedName>
</protein>
<dbReference type="PROSITE" id="PS51178">
    <property type="entry name" value="PASTA"/>
    <property type="match status" value="2"/>
</dbReference>
<proteinExistence type="predicted"/>
<reference evidence="3 4" key="1">
    <citation type="submission" date="2017-05" db="EMBL/GenBank/DDBJ databases">
        <authorList>
            <person name="Varghese N."/>
            <person name="Submissions S."/>
        </authorList>
    </citation>
    <scope>NUCLEOTIDE SEQUENCE [LARGE SCALE GENOMIC DNA]</scope>
    <source>
        <strain evidence="3 4">DSM 21342</strain>
    </source>
</reference>
<gene>
    <name evidence="3" type="ORF">SAMN06265350_1167</name>
</gene>
<keyword evidence="1" id="KW-0472">Membrane</keyword>
<dbReference type="SMART" id="SM00740">
    <property type="entry name" value="PASTA"/>
    <property type="match status" value="3"/>
</dbReference>
<evidence type="ECO:0000259" key="2">
    <source>
        <dbReference type="PROSITE" id="PS51178"/>
    </source>
</evidence>
<sequence length="257" mass="27794">MLQRLFAFILTPEFRKNLLIALGIGFFLLIIAIFSLRFFTRHGESVTLPDFTGLTVDEAQNLVVSGNITFKVDTVYQEGKKPGTIVQQDPDANTQVKEGRTVYLLIISTTPPQVKIPDLEGKTLTEVRAILDGFGLKVGAMVYKNDIAKDVVLGASYKGEPLSAGTGLPKGAIVDLTLGDGFGAAEISAPDLTGLTREEAIFLLRGNSLFLGKVSYTGEITDSSKAKVYQQNPAYIPGDSTKIPQGSMIDIILHQEN</sequence>
<dbReference type="Proteomes" id="UP000315971">
    <property type="component" value="Unassembled WGS sequence"/>
</dbReference>
<dbReference type="SUPFAM" id="SSF54184">
    <property type="entry name" value="Penicillin-binding protein 2x (pbp-2x), c-terminal domain"/>
    <property type="match status" value="1"/>
</dbReference>
<dbReference type="Pfam" id="PF03793">
    <property type="entry name" value="PASTA"/>
    <property type="match status" value="2"/>
</dbReference>
<feature type="domain" description="PASTA" evidence="2">
    <location>
        <begin position="110"/>
        <end position="180"/>
    </location>
</feature>
<feature type="domain" description="PASTA" evidence="2">
    <location>
        <begin position="43"/>
        <end position="108"/>
    </location>
</feature>
<keyword evidence="4" id="KW-1185">Reference proteome</keyword>